<feature type="compositionally biased region" description="Polar residues" evidence="1">
    <location>
        <begin position="171"/>
        <end position="183"/>
    </location>
</feature>
<dbReference type="OrthoDB" id="538216at2759"/>
<feature type="compositionally biased region" description="Low complexity" evidence="1">
    <location>
        <begin position="158"/>
        <end position="170"/>
    </location>
</feature>
<feature type="region of interest" description="Disordered" evidence="1">
    <location>
        <begin position="197"/>
        <end position="216"/>
    </location>
</feature>
<feature type="region of interest" description="Disordered" evidence="1">
    <location>
        <begin position="1"/>
        <end position="59"/>
    </location>
</feature>
<evidence type="ECO:0000256" key="1">
    <source>
        <dbReference type="SAM" id="MobiDB-lite"/>
    </source>
</evidence>
<dbReference type="SUPFAM" id="SSF54106">
    <property type="entry name" value="LysM domain"/>
    <property type="match status" value="1"/>
</dbReference>
<dbReference type="EMBL" id="JAKOGI010000539">
    <property type="protein sequence ID" value="KAJ8433451.1"/>
    <property type="molecule type" value="Genomic_DNA"/>
</dbReference>
<dbReference type="InterPro" id="IPR036779">
    <property type="entry name" value="LysM_dom_sf"/>
</dbReference>
<feature type="compositionally biased region" description="Low complexity" evidence="1">
    <location>
        <begin position="41"/>
        <end position="56"/>
    </location>
</feature>
<dbReference type="AlphaFoldDB" id="A0A9Q1JXY1"/>
<dbReference type="Pfam" id="PF01476">
    <property type="entry name" value="LysM"/>
    <property type="match status" value="1"/>
</dbReference>
<dbReference type="Proteomes" id="UP001153076">
    <property type="component" value="Unassembled WGS sequence"/>
</dbReference>
<dbReference type="PANTHER" id="PTHR20932">
    <property type="entry name" value="LYSM AND PUTATIVE PEPTIDOGLYCAN-BINDING DOMAIN-CONTAINING PROTEIN"/>
    <property type="match status" value="1"/>
</dbReference>
<evidence type="ECO:0000313" key="3">
    <source>
        <dbReference type="EMBL" id="KAJ8433451.1"/>
    </source>
</evidence>
<name>A0A9Q1JXY1_9CARY</name>
<dbReference type="InterPro" id="IPR045030">
    <property type="entry name" value="LYSM1-4"/>
</dbReference>
<feature type="compositionally biased region" description="Polar residues" evidence="1">
    <location>
        <begin position="116"/>
        <end position="135"/>
    </location>
</feature>
<feature type="compositionally biased region" description="Basic residues" evidence="1">
    <location>
        <begin position="207"/>
        <end position="216"/>
    </location>
</feature>
<evidence type="ECO:0000259" key="2">
    <source>
        <dbReference type="PROSITE" id="PS51782"/>
    </source>
</evidence>
<dbReference type="SMART" id="SM00257">
    <property type="entry name" value="LysM"/>
    <property type="match status" value="1"/>
</dbReference>
<dbReference type="PROSITE" id="PS51782">
    <property type="entry name" value="LYSM"/>
    <property type="match status" value="1"/>
</dbReference>
<sequence>MGFERMHGNGNGSGLIYDHEERENGGENSPRVASLKVFPVSSSSTSASSSSSSSSSPRRYIEHHVTKYDTLAGIAIRYGVEVADIKKMNGLVTDLQMFGLKTLQIPLPGRHPPSPCLTNGHGTSGSKAASRTNLASDAEVGGTNGLPPLPGDTAVADSSSAVRKSSSTSSLQEQDNNSTSSIWSSLKPDIQAALGKPLFDGLSKPITGRRAKAALD</sequence>
<feature type="region of interest" description="Disordered" evidence="1">
    <location>
        <begin position="109"/>
        <end position="183"/>
    </location>
</feature>
<gene>
    <name evidence="3" type="ORF">Cgig2_017411</name>
</gene>
<accession>A0A9Q1JXY1</accession>
<dbReference type="Gene3D" id="3.10.350.10">
    <property type="entry name" value="LysM domain"/>
    <property type="match status" value="1"/>
</dbReference>
<comment type="caution">
    <text evidence="3">The sequence shown here is derived from an EMBL/GenBank/DDBJ whole genome shotgun (WGS) entry which is preliminary data.</text>
</comment>
<protein>
    <recommendedName>
        <fullName evidence="2">LysM domain-containing protein</fullName>
    </recommendedName>
</protein>
<dbReference type="InterPro" id="IPR018392">
    <property type="entry name" value="LysM"/>
</dbReference>
<evidence type="ECO:0000313" key="4">
    <source>
        <dbReference type="Proteomes" id="UP001153076"/>
    </source>
</evidence>
<reference evidence="3" key="1">
    <citation type="submission" date="2022-04" db="EMBL/GenBank/DDBJ databases">
        <title>Carnegiea gigantea Genome sequencing and assembly v2.</title>
        <authorList>
            <person name="Copetti D."/>
            <person name="Sanderson M.J."/>
            <person name="Burquez A."/>
            <person name="Wojciechowski M.F."/>
        </authorList>
    </citation>
    <scope>NUCLEOTIDE SEQUENCE</scope>
    <source>
        <strain evidence="3">SGP5-SGP5p</strain>
        <tissue evidence="3">Aerial part</tissue>
    </source>
</reference>
<dbReference type="PANTHER" id="PTHR20932:SF55">
    <property type="entry name" value="LYSM DOMAIN-CONTAINING PROTEIN"/>
    <property type="match status" value="1"/>
</dbReference>
<proteinExistence type="predicted"/>
<keyword evidence="4" id="KW-1185">Reference proteome</keyword>
<feature type="domain" description="LysM" evidence="2">
    <location>
        <begin position="61"/>
        <end position="105"/>
    </location>
</feature>
<organism evidence="3 4">
    <name type="scientific">Carnegiea gigantea</name>
    <dbReference type="NCBI Taxonomy" id="171969"/>
    <lineage>
        <taxon>Eukaryota</taxon>
        <taxon>Viridiplantae</taxon>
        <taxon>Streptophyta</taxon>
        <taxon>Embryophyta</taxon>
        <taxon>Tracheophyta</taxon>
        <taxon>Spermatophyta</taxon>
        <taxon>Magnoliopsida</taxon>
        <taxon>eudicotyledons</taxon>
        <taxon>Gunneridae</taxon>
        <taxon>Pentapetalae</taxon>
        <taxon>Caryophyllales</taxon>
        <taxon>Cactineae</taxon>
        <taxon>Cactaceae</taxon>
        <taxon>Cactoideae</taxon>
        <taxon>Echinocereeae</taxon>
        <taxon>Carnegiea</taxon>
    </lineage>
</organism>
<dbReference type="CDD" id="cd00118">
    <property type="entry name" value="LysM"/>
    <property type="match status" value="1"/>
</dbReference>